<reference evidence="2 3" key="1">
    <citation type="submission" date="2023-05" db="EMBL/GenBank/DDBJ databases">
        <title>A 100% complete, gapless, phased diploid assembly of the Scenedesmus obliquus UTEX 3031 genome.</title>
        <authorList>
            <person name="Biondi T.C."/>
            <person name="Hanschen E.R."/>
            <person name="Kwon T."/>
            <person name="Eng W."/>
            <person name="Kruse C.P.S."/>
            <person name="Koehler S.I."/>
            <person name="Kunde Y."/>
            <person name="Gleasner C.D."/>
            <person name="You Mak K.T."/>
            <person name="Polle J."/>
            <person name="Hovde B.T."/>
            <person name="Starkenburg S.R."/>
        </authorList>
    </citation>
    <scope>NUCLEOTIDE SEQUENCE [LARGE SCALE GENOMIC DNA]</scope>
    <source>
        <strain evidence="2 3">DOE0152z</strain>
    </source>
</reference>
<feature type="compositionally biased region" description="Polar residues" evidence="1">
    <location>
        <begin position="94"/>
        <end position="103"/>
    </location>
</feature>
<organism evidence="2 3">
    <name type="scientific">Tetradesmus obliquus</name>
    <name type="common">Green alga</name>
    <name type="synonym">Acutodesmus obliquus</name>
    <dbReference type="NCBI Taxonomy" id="3088"/>
    <lineage>
        <taxon>Eukaryota</taxon>
        <taxon>Viridiplantae</taxon>
        <taxon>Chlorophyta</taxon>
        <taxon>core chlorophytes</taxon>
        <taxon>Chlorophyceae</taxon>
        <taxon>CS clade</taxon>
        <taxon>Sphaeropleales</taxon>
        <taxon>Scenedesmaceae</taxon>
        <taxon>Tetradesmus</taxon>
    </lineage>
</organism>
<dbReference type="InterPro" id="IPR035979">
    <property type="entry name" value="RBD_domain_sf"/>
</dbReference>
<dbReference type="EMBL" id="CP126217">
    <property type="protein sequence ID" value="WIA19165.1"/>
    <property type="molecule type" value="Genomic_DNA"/>
</dbReference>
<keyword evidence="3" id="KW-1185">Reference proteome</keyword>
<dbReference type="Proteomes" id="UP001244341">
    <property type="component" value="Chromosome 10b"/>
</dbReference>
<dbReference type="Gene3D" id="3.30.70.330">
    <property type="match status" value="1"/>
</dbReference>
<name>A0ABY8UCS5_TETOB</name>
<evidence type="ECO:0000313" key="2">
    <source>
        <dbReference type="EMBL" id="WIA19165.1"/>
    </source>
</evidence>
<dbReference type="InterPro" id="IPR012677">
    <property type="entry name" value="Nucleotide-bd_a/b_plait_sf"/>
</dbReference>
<evidence type="ECO:0000256" key="1">
    <source>
        <dbReference type="SAM" id="MobiDB-lite"/>
    </source>
</evidence>
<sequence>MPRSAATCEAGPTACLFFARAPPDVTSEEISATFSQYGPVEGVNIYRSWYAPLVVEWCDSRKQRSPPPVKGTALSKDSAAAADQEPACTPLGGSDTSDTSPTRNAAVPEGSGRNKAPTKGSSQPGASSHELLNASLKVGLSASNRGTSTSIPIGDM</sequence>
<accession>A0ABY8UCS5</accession>
<evidence type="ECO:0000313" key="3">
    <source>
        <dbReference type="Proteomes" id="UP001244341"/>
    </source>
</evidence>
<dbReference type="SUPFAM" id="SSF54928">
    <property type="entry name" value="RNA-binding domain, RBD"/>
    <property type="match status" value="1"/>
</dbReference>
<protein>
    <recommendedName>
        <fullName evidence="4">RRM domain-containing protein</fullName>
    </recommendedName>
</protein>
<proteinExistence type="predicted"/>
<feature type="region of interest" description="Disordered" evidence="1">
    <location>
        <begin position="61"/>
        <end position="133"/>
    </location>
</feature>
<evidence type="ECO:0008006" key="4">
    <source>
        <dbReference type="Google" id="ProtNLM"/>
    </source>
</evidence>
<gene>
    <name evidence="2" type="ORF">OEZ85_003811</name>
</gene>